<sequence length="670" mass="76043">MNNLAKLFSRLSLALAVTCVSAYTADAQSNRKLVRTGNKFFDRENYRAALPYYEQVLANDPNNAEALYFAGISYMTFDKEKAAEYINKAQSVKPNVDRDIEYWLGRINHINYRFDDAIKHYQAYIPNVRKRDDWRREEVAMLIQHSRNAQKEVANPKDIFVKNLGGVVNTEYSEHSPVISSDDNYLLFTSRSAGNNQNSSKAADGEYFEDIYETRRIQGDEWEQPRSIAGNLKSSGHDASIQLFDNDTKMLLYRSVNNGDIMYSERQADGSWGDAKSIGSNINTADFESDAFITPDNQRLYFSTSHYSEDGDLDIYVSQRQRNGEWGKPRSVGAAINTKFDDDSPYMAADGSLYFASRGHNTMGGYDIFVARYDSVAKRFARPENLGYPVNTPDDDTYYRLSPDGSYAYLSSYRIGGYGEKDIYTINYIRAARVMGRVFATNDSLAIPGLELVFNGQQADKRPISYRDVTKQEDGLYDLRILSGRTYQVEITKDGQVLTTESFEMPMVLNDTTTVEQNFYIDFGDDPTRVTTAPVLAADGKPRDKGAATMEFKNIYYDTDKYELRAESIRELDAVAAYMKANPNVNVSIEGHTDSRASEQYNMTLGENRANAAYDYLVQQGISPRRLVTVSYGERRPVATNNSAANMQLNRRTEFKIIQRQDTQQEVPVK</sequence>
<dbReference type="InterPro" id="IPR019734">
    <property type="entry name" value="TPR_rpt"/>
</dbReference>
<dbReference type="SMART" id="SM00028">
    <property type="entry name" value="TPR"/>
    <property type="match status" value="2"/>
</dbReference>
<evidence type="ECO:0000256" key="4">
    <source>
        <dbReference type="PROSITE-ProRule" id="PRU00339"/>
    </source>
</evidence>
<dbReference type="InterPro" id="IPR050330">
    <property type="entry name" value="Bact_OuterMem_StrucFunc"/>
</dbReference>
<dbReference type="PANTHER" id="PTHR30329">
    <property type="entry name" value="STATOR ELEMENT OF FLAGELLAR MOTOR COMPLEX"/>
    <property type="match status" value="1"/>
</dbReference>
<feature type="chain" id="PRO_5014762322" evidence="6">
    <location>
        <begin position="23"/>
        <end position="670"/>
    </location>
</feature>
<dbReference type="PANTHER" id="PTHR30329:SF21">
    <property type="entry name" value="LIPOPROTEIN YIAD-RELATED"/>
    <property type="match status" value="1"/>
</dbReference>
<organism evidence="8 9">
    <name type="scientific">Pontibacter ramchanderi</name>
    <dbReference type="NCBI Taxonomy" id="1179743"/>
    <lineage>
        <taxon>Bacteria</taxon>
        <taxon>Pseudomonadati</taxon>
        <taxon>Bacteroidota</taxon>
        <taxon>Cytophagia</taxon>
        <taxon>Cytophagales</taxon>
        <taxon>Hymenobacteraceae</taxon>
        <taxon>Pontibacter</taxon>
    </lineage>
</organism>
<dbReference type="InterPro" id="IPR011659">
    <property type="entry name" value="WD40"/>
</dbReference>
<evidence type="ECO:0000256" key="3">
    <source>
        <dbReference type="ARBA" id="ARBA00023237"/>
    </source>
</evidence>
<dbReference type="InterPro" id="IPR036737">
    <property type="entry name" value="OmpA-like_sf"/>
</dbReference>
<evidence type="ECO:0000256" key="1">
    <source>
        <dbReference type="ARBA" id="ARBA00004442"/>
    </source>
</evidence>
<evidence type="ECO:0000256" key="2">
    <source>
        <dbReference type="ARBA" id="ARBA00023136"/>
    </source>
</evidence>
<dbReference type="PROSITE" id="PS51123">
    <property type="entry name" value="OMPA_2"/>
    <property type="match status" value="1"/>
</dbReference>
<dbReference type="SUPFAM" id="SSF82171">
    <property type="entry name" value="DPP6 N-terminal domain-like"/>
    <property type="match status" value="1"/>
</dbReference>
<evidence type="ECO:0000256" key="6">
    <source>
        <dbReference type="SAM" id="SignalP"/>
    </source>
</evidence>
<dbReference type="OrthoDB" id="1488841at2"/>
<dbReference type="Proteomes" id="UP000233782">
    <property type="component" value="Unassembled WGS sequence"/>
</dbReference>
<gene>
    <name evidence="8" type="ORF">BD749_1555</name>
</gene>
<evidence type="ECO:0000313" key="9">
    <source>
        <dbReference type="Proteomes" id="UP000233782"/>
    </source>
</evidence>
<keyword evidence="6" id="KW-0732">Signal</keyword>
<reference evidence="8 9" key="1">
    <citation type="submission" date="2017-12" db="EMBL/GenBank/DDBJ databases">
        <title>Genomic Encyclopedia of Type Strains, Phase III (KMG-III): the genomes of soil and plant-associated and newly described type strains.</title>
        <authorList>
            <person name="Whitman W."/>
        </authorList>
    </citation>
    <scope>NUCLEOTIDE SEQUENCE [LARGE SCALE GENOMIC DNA]</scope>
    <source>
        <strain evidence="8 9">LP43</strain>
    </source>
</reference>
<keyword evidence="2 5" id="KW-0472">Membrane</keyword>
<proteinExistence type="predicted"/>
<dbReference type="PRINTS" id="PR01021">
    <property type="entry name" value="OMPADOMAIN"/>
</dbReference>
<dbReference type="SUPFAM" id="SSF103088">
    <property type="entry name" value="OmpA-like"/>
    <property type="match status" value="1"/>
</dbReference>
<protein>
    <submittedName>
        <fullName evidence="8">WD40 repeat protein</fullName>
    </submittedName>
</protein>
<dbReference type="Pfam" id="PF00691">
    <property type="entry name" value="OmpA"/>
    <property type="match status" value="1"/>
</dbReference>
<dbReference type="Pfam" id="PF13432">
    <property type="entry name" value="TPR_16"/>
    <property type="match status" value="1"/>
</dbReference>
<keyword evidence="4" id="KW-0802">TPR repeat</keyword>
<dbReference type="Gene3D" id="2.120.10.30">
    <property type="entry name" value="TolB, C-terminal domain"/>
    <property type="match status" value="1"/>
</dbReference>
<dbReference type="GO" id="GO:0009279">
    <property type="term" value="C:cell outer membrane"/>
    <property type="evidence" value="ECO:0007669"/>
    <property type="project" value="UniProtKB-SubCell"/>
</dbReference>
<dbReference type="InterPro" id="IPR006664">
    <property type="entry name" value="OMP_bac"/>
</dbReference>
<keyword evidence="3" id="KW-0998">Cell outer membrane</keyword>
<feature type="repeat" description="TPR" evidence="4">
    <location>
        <begin position="30"/>
        <end position="63"/>
    </location>
</feature>
<evidence type="ECO:0000259" key="7">
    <source>
        <dbReference type="PROSITE" id="PS51123"/>
    </source>
</evidence>
<dbReference type="PROSITE" id="PS50005">
    <property type="entry name" value="TPR"/>
    <property type="match status" value="1"/>
</dbReference>
<dbReference type="Pfam" id="PF07676">
    <property type="entry name" value="PD40"/>
    <property type="match status" value="4"/>
</dbReference>
<evidence type="ECO:0000256" key="5">
    <source>
        <dbReference type="PROSITE-ProRule" id="PRU00473"/>
    </source>
</evidence>
<comment type="subcellular location">
    <subcellularLocation>
        <location evidence="1">Cell outer membrane</location>
    </subcellularLocation>
</comment>
<keyword evidence="9" id="KW-1185">Reference proteome</keyword>
<feature type="signal peptide" evidence="6">
    <location>
        <begin position="1"/>
        <end position="22"/>
    </location>
</feature>
<dbReference type="RefSeq" id="WP_101443814.1">
    <property type="nucleotide sequence ID" value="NZ_PJMU01000002.1"/>
</dbReference>
<dbReference type="Gene3D" id="3.30.1330.60">
    <property type="entry name" value="OmpA-like domain"/>
    <property type="match status" value="1"/>
</dbReference>
<dbReference type="SUPFAM" id="SSF48452">
    <property type="entry name" value="TPR-like"/>
    <property type="match status" value="1"/>
</dbReference>
<dbReference type="InterPro" id="IPR006665">
    <property type="entry name" value="OmpA-like"/>
</dbReference>
<evidence type="ECO:0000313" key="8">
    <source>
        <dbReference type="EMBL" id="PKV66427.1"/>
    </source>
</evidence>
<dbReference type="InterPro" id="IPR011042">
    <property type="entry name" value="6-blade_b-propeller_TolB-like"/>
</dbReference>
<dbReference type="AlphaFoldDB" id="A0A2N3UAN9"/>
<comment type="caution">
    <text evidence="8">The sequence shown here is derived from an EMBL/GenBank/DDBJ whole genome shotgun (WGS) entry which is preliminary data.</text>
</comment>
<dbReference type="Gene3D" id="1.25.40.10">
    <property type="entry name" value="Tetratricopeptide repeat domain"/>
    <property type="match status" value="1"/>
</dbReference>
<name>A0A2N3UAN9_9BACT</name>
<dbReference type="CDD" id="cd07185">
    <property type="entry name" value="OmpA_C-like"/>
    <property type="match status" value="1"/>
</dbReference>
<dbReference type="EMBL" id="PJMU01000002">
    <property type="protein sequence ID" value="PKV66427.1"/>
    <property type="molecule type" value="Genomic_DNA"/>
</dbReference>
<feature type="domain" description="OmpA-like" evidence="7">
    <location>
        <begin position="544"/>
        <end position="661"/>
    </location>
</feature>
<dbReference type="InterPro" id="IPR011990">
    <property type="entry name" value="TPR-like_helical_dom_sf"/>
</dbReference>
<accession>A0A2N3UAN9</accession>